<dbReference type="OrthoDB" id="5570127at2759"/>
<evidence type="ECO:0000313" key="2">
    <source>
        <dbReference type="Proteomes" id="UP000237271"/>
    </source>
</evidence>
<accession>A0A2P4YPV3</accession>
<name>A0A2P4YPV3_9STRA</name>
<comment type="caution">
    <text evidence="1">The sequence shown here is derived from an EMBL/GenBank/DDBJ whole genome shotgun (WGS) entry which is preliminary data.</text>
</comment>
<evidence type="ECO:0000313" key="1">
    <source>
        <dbReference type="EMBL" id="POM79828.1"/>
    </source>
</evidence>
<keyword evidence="1" id="KW-0418">Kinase</keyword>
<sequence length="354" mass="37641">MIGAESPSNAGGTTPAIPGSGVSAQEYPFGLSQAAELRIAAAKLLRAAFLAAPNELNQHPEYRNRFVGVFFRYLTGQPPELVQVAQNALTDVIQLNKQNKDVFLPKELLQQCLRPPLINCVVDLETVLPKYGSYGKMSSPYRIPLTRFLNRYASMAISFFLKREHLVEVKYSSLFQQLIKLPEAAPLHAVIIGDGGAELVVEATFSAALKINASGFGEVKGGTDVSSDAKMQAQIQLNAQKAAAQAVANAQAQGMTASAAEARGVQARAAYVVKAQAQVNAQQALKVQSQVQIQANAQKLHAQTLAAAQAQGLSLVQAQAKAQFASKDYIAKAQSHISSATIQASLPSPAMSSL</sequence>
<feature type="non-terminal residue" evidence="1">
    <location>
        <position position="354"/>
    </location>
</feature>
<organism evidence="1 2">
    <name type="scientific">Phytophthora palmivora</name>
    <dbReference type="NCBI Taxonomy" id="4796"/>
    <lineage>
        <taxon>Eukaryota</taxon>
        <taxon>Sar</taxon>
        <taxon>Stramenopiles</taxon>
        <taxon>Oomycota</taxon>
        <taxon>Peronosporomycetes</taxon>
        <taxon>Peronosporales</taxon>
        <taxon>Peronosporaceae</taxon>
        <taxon>Phytophthora</taxon>
    </lineage>
</organism>
<keyword evidence="2" id="KW-1185">Reference proteome</keyword>
<dbReference type="Pfam" id="PF20206">
    <property type="entry name" value="Tra1_ring"/>
    <property type="match status" value="1"/>
</dbReference>
<dbReference type="AlphaFoldDB" id="A0A2P4YPV3"/>
<reference evidence="1 2" key="1">
    <citation type="journal article" date="2017" name="Genome Biol. Evol.">
        <title>Phytophthora megakarya and P. palmivora, closely related causal agents of cacao black pod rot, underwent increases in genome sizes and gene numbers by different mechanisms.</title>
        <authorList>
            <person name="Ali S.S."/>
            <person name="Shao J."/>
            <person name="Lary D.J."/>
            <person name="Kronmiller B."/>
            <person name="Shen D."/>
            <person name="Strem M.D."/>
            <person name="Amoako-Attah I."/>
            <person name="Akrofi A.Y."/>
            <person name="Begoude B.A."/>
            <person name="Ten Hoopen G.M."/>
            <person name="Coulibaly K."/>
            <person name="Kebe B.I."/>
            <person name="Melnick R.L."/>
            <person name="Guiltinan M.J."/>
            <person name="Tyler B.M."/>
            <person name="Meinhardt L.W."/>
            <person name="Bailey B.A."/>
        </authorList>
    </citation>
    <scope>NUCLEOTIDE SEQUENCE [LARGE SCALE GENOMIC DNA]</scope>
    <source>
        <strain evidence="2">sbr112.9</strain>
    </source>
</reference>
<proteinExistence type="predicted"/>
<gene>
    <name evidence="1" type="ORF">PHPALM_2411</name>
</gene>
<dbReference type="GO" id="GO:0016301">
    <property type="term" value="F:kinase activity"/>
    <property type="evidence" value="ECO:0007669"/>
    <property type="project" value="UniProtKB-KW"/>
</dbReference>
<dbReference type="EMBL" id="NCKW01000975">
    <property type="protein sequence ID" value="POM79828.1"/>
    <property type="molecule type" value="Genomic_DNA"/>
</dbReference>
<keyword evidence="1" id="KW-0808">Transferase</keyword>
<dbReference type="Proteomes" id="UP000237271">
    <property type="component" value="Unassembled WGS sequence"/>
</dbReference>
<protein>
    <submittedName>
        <fullName evidence="1">Phosphatidylinositol kinase (PIK-L3)</fullName>
    </submittedName>
</protein>
<dbReference type="InterPro" id="IPR046805">
    <property type="entry name" value="Tra1_ring"/>
</dbReference>